<proteinExistence type="predicted"/>
<comment type="caution">
    <text evidence="1">The sequence shown here is derived from an EMBL/GenBank/DDBJ whole genome shotgun (WGS) entry which is preliminary data.</text>
</comment>
<keyword evidence="2" id="KW-1185">Reference proteome</keyword>
<name>A0ABW2C7V1_9PSEU</name>
<protein>
    <submittedName>
        <fullName evidence="1">Uncharacterized protein</fullName>
    </submittedName>
</protein>
<accession>A0ABW2C7V1</accession>
<dbReference type="Proteomes" id="UP001596337">
    <property type="component" value="Unassembled WGS sequence"/>
</dbReference>
<organism evidence="1 2">
    <name type="scientific">Haloechinothrix salitolerans</name>
    <dbReference type="NCBI Taxonomy" id="926830"/>
    <lineage>
        <taxon>Bacteria</taxon>
        <taxon>Bacillati</taxon>
        <taxon>Actinomycetota</taxon>
        <taxon>Actinomycetes</taxon>
        <taxon>Pseudonocardiales</taxon>
        <taxon>Pseudonocardiaceae</taxon>
        <taxon>Haloechinothrix</taxon>
    </lineage>
</organism>
<gene>
    <name evidence="1" type="ORF">ACFQGD_23700</name>
</gene>
<evidence type="ECO:0000313" key="2">
    <source>
        <dbReference type="Proteomes" id="UP001596337"/>
    </source>
</evidence>
<evidence type="ECO:0000313" key="1">
    <source>
        <dbReference type="EMBL" id="MFC6870149.1"/>
    </source>
</evidence>
<reference evidence="2" key="1">
    <citation type="journal article" date="2019" name="Int. J. Syst. Evol. Microbiol.">
        <title>The Global Catalogue of Microorganisms (GCM) 10K type strain sequencing project: providing services to taxonomists for standard genome sequencing and annotation.</title>
        <authorList>
            <consortium name="The Broad Institute Genomics Platform"/>
            <consortium name="The Broad Institute Genome Sequencing Center for Infectious Disease"/>
            <person name="Wu L."/>
            <person name="Ma J."/>
        </authorList>
    </citation>
    <scope>NUCLEOTIDE SEQUENCE [LARGE SCALE GENOMIC DNA]</scope>
    <source>
        <strain evidence="2">KCTC 32255</strain>
    </source>
</reference>
<dbReference type="EMBL" id="JBHSXX010000001">
    <property type="protein sequence ID" value="MFC6870149.1"/>
    <property type="molecule type" value="Genomic_DNA"/>
</dbReference>
<sequence>MLGGVDLAAMTDDERFAAVSDAVKKIDVEMLAELVCIDLDIGPLPPSPRVDDEQ</sequence>
<dbReference type="RefSeq" id="WP_345399177.1">
    <property type="nucleotide sequence ID" value="NZ_BAABLA010000084.1"/>
</dbReference>